<reference evidence="1 2" key="1">
    <citation type="submission" date="2014-10" db="EMBL/GenBank/DDBJ databases">
        <title>Genome sequence of Micropolyspora internatus JCM3315.</title>
        <authorList>
            <person name="Shin S.-K."/>
            <person name="Yi H."/>
        </authorList>
    </citation>
    <scope>NUCLEOTIDE SEQUENCE [LARGE SCALE GENOMIC DNA]</scope>
    <source>
        <strain evidence="1 2">JCM 3315</strain>
    </source>
</reference>
<proteinExistence type="predicted"/>
<dbReference type="Proteomes" id="UP000030848">
    <property type="component" value="Unassembled WGS sequence"/>
</dbReference>
<gene>
    <name evidence="1" type="ORF">MINT15_11810</name>
</gene>
<dbReference type="RefSeq" id="WP_037309143.1">
    <property type="nucleotide sequence ID" value="NZ_FOWS01000004.1"/>
</dbReference>
<organism evidence="1 2">
    <name type="scientific">Saccharomonospora viridis</name>
    <dbReference type="NCBI Taxonomy" id="1852"/>
    <lineage>
        <taxon>Bacteria</taxon>
        <taxon>Bacillati</taxon>
        <taxon>Actinomycetota</taxon>
        <taxon>Actinomycetes</taxon>
        <taxon>Pseudonocardiales</taxon>
        <taxon>Pseudonocardiaceae</taxon>
        <taxon>Saccharomonospora</taxon>
    </lineage>
</organism>
<comment type="caution">
    <text evidence="1">The sequence shown here is derived from an EMBL/GenBank/DDBJ whole genome shotgun (WGS) entry which is preliminary data.</text>
</comment>
<dbReference type="EMBL" id="JRZE01000003">
    <property type="protein sequence ID" value="KHF44299.1"/>
    <property type="molecule type" value="Genomic_DNA"/>
</dbReference>
<dbReference type="AlphaFoldDB" id="A0A837D8W1"/>
<name>A0A837D8W1_9PSEU</name>
<evidence type="ECO:0000313" key="2">
    <source>
        <dbReference type="Proteomes" id="UP000030848"/>
    </source>
</evidence>
<protein>
    <submittedName>
        <fullName evidence="1">Uncharacterized protein</fullName>
    </submittedName>
</protein>
<evidence type="ECO:0000313" key="1">
    <source>
        <dbReference type="EMBL" id="KHF44299.1"/>
    </source>
</evidence>
<accession>A0A837D8W1</accession>
<sequence>MTASGNWLSDVMFWVDGVASGAAGGGAAAGGGGALGGSGGGAPSGSQGFSLTREEAERALEEFRAIYNDLVVVEREAGSLIRLTPPAEDPASVRLNEAFAGGSSGLGAFGYGHKHIAREIAYFRELVGRLEKALGYVAEADESAGHHVGKAGGLEDGGDRGALE</sequence>
<dbReference type="OrthoDB" id="3633772at2"/>